<dbReference type="Proteomes" id="UP001497516">
    <property type="component" value="Chromosome 1"/>
</dbReference>
<name>A0AAV2C6G8_9ROSI</name>
<gene>
    <name evidence="1" type="ORF">LTRI10_LOCUS150</name>
</gene>
<dbReference type="EMBL" id="OZ034813">
    <property type="protein sequence ID" value="CAL1352158.1"/>
    <property type="molecule type" value="Genomic_DNA"/>
</dbReference>
<accession>A0AAV2C6G8</accession>
<organism evidence="1 2">
    <name type="scientific">Linum trigynum</name>
    <dbReference type="NCBI Taxonomy" id="586398"/>
    <lineage>
        <taxon>Eukaryota</taxon>
        <taxon>Viridiplantae</taxon>
        <taxon>Streptophyta</taxon>
        <taxon>Embryophyta</taxon>
        <taxon>Tracheophyta</taxon>
        <taxon>Spermatophyta</taxon>
        <taxon>Magnoliopsida</taxon>
        <taxon>eudicotyledons</taxon>
        <taxon>Gunneridae</taxon>
        <taxon>Pentapetalae</taxon>
        <taxon>rosids</taxon>
        <taxon>fabids</taxon>
        <taxon>Malpighiales</taxon>
        <taxon>Linaceae</taxon>
        <taxon>Linum</taxon>
    </lineage>
</organism>
<proteinExistence type="predicted"/>
<evidence type="ECO:0000313" key="1">
    <source>
        <dbReference type="EMBL" id="CAL1352158.1"/>
    </source>
</evidence>
<dbReference type="AlphaFoldDB" id="A0AAV2C6G8"/>
<sequence length="108" mass="11369">MLNRIDCALACKSVRPVVASAGNAGVLTLVSMAELSIGSTLFSAACALLKYLAPINKAHACIAVGDDQTFTKSSCIPEGVSWHSSMAIFKSHELPALCGMQLMILSIW</sequence>
<reference evidence="1 2" key="1">
    <citation type="submission" date="2024-04" db="EMBL/GenBank/DDBJ databases">
        <authorList>
            <person name="Fracassetti M."/>
        </authorList>
    </citation>
    <scope>NUCLEOTIDE SEQUENCE [LARGE SCALE GENOMIC DNA]</scope>
</reference>
<keyword evidence="2" id="KW-1185">Reference proteome</keyword>
<evidence type="ECO:0000313" key="2">
    <source>
        <dbReference type="Proteomes" id="UP001497516"/>
    </source>
</evidence>
<protein>
    <submittedName>
        <fullName evidence="1">Uncharacterized protein</fullName>
    </submittedName>
</protein>